<feature type="transmembrane region" description="Helical" evidence="1">
    <location>
        <begin position="217"/>
        <end position="238"/>
    </location>
</feature>
<name>A0A8H6Y1Q5_9AGAR</name>
<keyword evidence="1" id="KW-0472">Membrane</keyword>
<gene>
    <name evidence="2" type="ORF">MSAN_01642000</name>
</gene>
<protein>
    <submittedName>
        <fullName evidence="2">Uncharacterized protein</fullName>
    </submittedName>
</protein>
<feature type="transmembrane region" description="Helical" evidence="1">
    <location>
        <begin position="142"/>
        <end position="163"/>
    </location>
</feature>
<dbReference type="OrthoDB" id="3226582at2759"/>
<evidence type="ECO:0000313" key="2">
    <source>
        <dbReference type="EMBL" id="KAF7350804.1"/>
    </source>
</evidence>
<keyword evidence="1" id="KW-0812">Transmembrane</keyword>
<dbReference type="Proteomes" id="UP000623467">
    <property type="component" value="Unassembled WGS sequence"/>
</dbReference>
<sequence>MNDFWYDISQLWVGTFFYGIYLMLFCICIYILLNRPRNLGNTILLVTAIALFTLATVQAIINLVLGAADIDNIDVPYDQLVVGTDVVYALNNFIADGLVIYRCYVVWNNNVWVTILPIMLLITTTVYGVIVSFSFTLPFDPFYALSLATNVLVTVLTVGRIWWISRYSRAYLKTAEQRRYASVIAILVESGALYSATVLASMIILSTPSVTIVFEPIYQMQIQIMGIAPTLIIVRSGLAVKGEELKNVDGSMASRERPILGVRVGQSDIPAIPADVEKGPLGYDTWNN</sequence>
<keyword evidence="3" id="KW-1185">Reference proteome</keyword>
<comment type="caution">
    <text evidence="2">The sequence shown here is derived from an EMBL/GenBank/DDBJ whole genome shotgun (WGS) entry which is preliminary data.</text>
</comment>
<evidence type="ECO:0000313" key="3">
    <source>
        <dbReference type="Proteomes" id="UP000623467"/>
    </source>
</evidence>
<feature type="transmembrane region" description="Helical" evidence="1">
    <location>
        <begin position="45"/>
        <end position="66"/>
    </location>
</feature>
<evidence type="ECO:0000256" key="1">
    <source>
        <dbReference type="SAM" id="Phobius"/>
    </source>
</evidence>
<dbReference type="EMBL" id="JACAZH010000014">
    <property type="protein sequence ID" value="KAF7350804.1"/>
    <property type="molecule type" value="Genomic_DNA"/>
</dbReference>
<feature type="transmembrane region" description="Helical" evidence="1">
    <location>
        <begin position="111"/>
        <end position="130"/>
    </location>
</feature>
<organism evidence="2 3">
    <name type="scientific">Mycena sanguinolenta</name>
    <dbReference type="NCBI Taxonomy" id="230812"/>
    <lineage>
        <taxon>Eukaryota</taxon>
        <taxon>Fungi</taxon>
        <taxon>Dikarya</taxon>
        <taxon>Basidiomycota</taxon>
        <taxon>Agaricomycotina</taxon>
        <taxon>Agaricomycetes</taxon>
        <taxon>Agaricomycetidae</taxon>
        <taxon>Agaricales</taxon>
        <taxon>Marasmiineae</taxon>
        <taxon>Mycenaceae</taxon>
        <taxon>Mycena</taxon>
    </lineage>
</organism>
<feature type="transmembrane region" description="Helical" evidence="1">
    <location>
        <begin position="12"/>
        <end position="33"/>
    </location>
</feature>
<feature type="transmembrane region" description="Helical" evidence="1">
    <location>
        <begin position="86"/>
        <end position="104"/>
    </location>
</feature>
<dbReference type="AlphaFoldDB" id="A0A8H6Y1Q5"/>
<feature type="transmembrane region" description="Helical" evidence="1">
    <location>
        <begin position="183"/>
        <end position="205"/>
    </location>
</feature>
<proteinExistence type="predicted"/>
<keyword evidence="1" id="KW-1133">Transmembrane helix</keyword>
<reference evidence="2" key="1">
    <citation type="submission" date="2020-05" db="EMBL/GenBank/DDBJ databases">
        <title>Mycena genomes resolve the evolution of fungal bioluminescence.</title>
        <authorList>
            <person name="Tsai I.J."/>
        </authorList>
    </citation>
    <scope>NUCLEOTIDE SEQUENCE</scope>
    <source>
        <strain evidence="2">160909Yilan</strain>
    </source>
</reference>
<accession>A0A8H6Y1Q5</accession>